<organism evidence="1 2">
    <name type="scientific">Stylosanthes scabra</name>
    <dbReference type="NCBI Taxonomy" id="79078"/>
    <lineage>
        <taxon>Eukaryota</taxon>
        <taxon>Viridiplantae</taxon>
        <taxon>Streptophyta</taxon>
        <taxon>Embryophyta</taxon>
        <taxon>Tracheophyta</taxon>
        <taxon>Spermatophyta</taxon>
        <taxon>Magnoliopsida</taxon>
        <taxon>eudicotyledons</taxon>
        <taxon>Gunneridae</taxon>
        <taxon>Pentapetalae</taxon>
        <taxon>rosids</taxon>
        <taxon>fabids</taxon>
        <taxon>Fabales</taxon>
        <taxon>Fabaceae</taxon>
        <taxon>Papilionoideae</taxon>
        <taxon>50 kb inversion clade</taxon>
        <taxon>dalbergioids sensu lato</taxon>
        <taxon>Dalbergieae</taxon>
        <taxon>Pterocarpus clade</taxon>
        <taxon>Stylosanthes</taxon>
    </lineage>
</organism>
<evidence type="ECO:0000313" key="1">
    <source>
        <dbReference type="EMBL" id="MED6155311.1"/>
    </source>
</evidence>
<dbReference type="Proteomes" id="UP001341840">
    <property type="component" value="Unassembled WGS sequence"/>
</dbReference>
<sequence length="99" mass="11199">MGAKAVLVFNQEAPSALPLLPTWRIYVWRFLPRGAIRVSTSREEYHKRIGASVSAGSKKKRSIEKIAADDRWFRVQGLEGTCTDMSLYQIYGPKYPPLA</sequence>
<reference evidence="1 2" key="1">
    <citation type="journal article" date="2023" name="Plants (Basel)">
        <title>Bridging the Gap: Combining Genomics and Transcriptomics Approaches to Understand Stylosanthes scabra, an Orphan Legume from the Brazilian Caatinga.</title>
        <authorList>
            <person name="Ferreira-Neto J.R.C."/>
            <person name="da Silva M.D."/>
            <person name="Binneck E."/>
            <person name="de Melo N.F."/>
            <person name="da Silva R.H."/>
            <person name="de Melo A.L.T.M."/>
            <person name="Pandolfi V."/>
            <person name="Bustamante F.O."/>
            <person name="Brasileiro-Vidal A.C."/>
            <person name="Benko-Iseppon A.M."/>
        </authorList>
    </citation>
    <scope>NUCLEOTIDE SEQUENCE [LARGE SCALE GENOMIC DNA]</scope>
    <source>
        <tissue evidence="1">Leaves</tissue>
    </source>
</reference>
<accession>A0ABU6U2C1</accession>
<evidence type="ECO:0000313" key="2">
    <source>
        <dbReference type="Proteomes" id="UP001341840"/>
    </source>
</evidence>
<proteinExistence type="predicted"/>
<comment type="caution">
    <text evidence="1">The sequence shown here is derived from an EMBL/GenBank/DDBJ whole genome shotgun (WGS) entry which is preliminary data.</text>
</comment>
<name>A0ABU6U2C1_9FABA</name>
<protein>
    <submittedName>
        <fullName evidence="1">Uncharacterized protein</fullName>
    </submittedName>
</protein>
<dbReference type="EMBL" id="JASCZI010120836">
    <property type="protein sequence ID" value="MED6155311.1"/>
    <property type="molecule type" value="Genomic_DNA"/>
</dbReference>
<gene>
    <name evidence="1" type="ORF">PIB30_003910</name>
</gene>
<keyword evidence="2" id="KW-1185">Reference proteome</keyword>